<feature type="transmembrane region" description="Helical" evidence="7">
    <location>
        <begin position="259"/>
        <end position="278"/>
    </location>
</feature>
<dbReference type="InterPro" id="IPR035906">
    <property type="entry name" value="MetI-like_sf"/>
</dbReference>
<evidence type="ECO:0000259" key="8">
    <source>
        <dbReference type="PROSITE" id="PS50928"/>
    </source>
</evidence>
<dbReference type="Pfam" id="PF00528">
    <property type="entry name" value="BPD_transp_1"/>
    <property type="match status" value="1"/>
</dbReference>
<comment type="subcellular location">
    <subcellularLocation>
        <location evidence="1 7">Cell membrane</location>
        <topology evidence="1 7">Multi-pass membrane protein</topology>
    </subcellularLocation>
</comment>
<name>A0A6G7YAB5_9ACTN</name>
<keyword evidence="2 7" id="KW-0813">Transport</keyword>
<feature type="transmembrane region" description="Helical" evidence="7">
    <location>
        <begin position="21"/>
        <end position="46"/>
    </location>
</feature>
<dbReference type="PANTHER" id="PTHR32243:SF24">
    <property type="entry name" value="DIACETYLCHITOBIOSE UPTAKE SYSTEM PERMEASE PROTEIN NGCG"/>
    <property type="match status" value="1"/>
</dbReference>
<dbReference type="InterPro" id="IPR050901">
    <property type="entry name" value="BP-dep_ABC_trans_perm"/>
</dbReference>
<protein>
    <submittedName>
        <fullName evidence="9">Carbohydrate ABC transporter permease</fullName>
    </submittedName>
</protein>
<feature type="transmembrane region" description="Helical" evidence="7">
    <location>
        <begin position="89"/>
        <end position="109"/>
    </location>
</feature>
<keyword evidence="10" id="KW-1185">Reference proteome</keyword>
<dbReference type="SUPFAM" id="SSF161098">
    <property type="entry name" value="MetI-like"/>
    <property type="match status" value="1"/>
</dbReference>
<keyword evidence="3" id="KW-1003">Cell membrane</keyword>
<dbReference type="KEGG" id="prv:G7070_17365"/>
<sequence length="292" mass="31860">MTTNVKGRTRRRQNPLGGDSVGRSIGVGAVWLFVVGIVALLVWVLVQSFRDTRAILQEPWGLPTSLEFGNYVTAWNDSGFAQAAWNSTWTAVVSAVLIVAVSAPAAYWLSRYETWITNSLTMYFVLGLGVPLQVVLIPLFVMLNYAGLTNNLGGLVLVYVGTSIPFTLFLLTGFFRSLPKELEEAAAIDGVSASRTFFTIMLPLAKGGILTAFVLQLIAHWNETLLAMTLLQSTRNYTLPVALIAFVQQQTYSGADWGGLFAGLVIVIFPMLVVYLWLGRNLSEGLTLGMGK</sequence>
<reference evidence="9 10" key="1">
    <citation type="submission" date="2020-03" db="EMBL/GenBank/DDBJ databases">
        <title>Propioniciclava sp. nov., isolated from Hydrophilus acuminatus.</title>
        <authorList>
            <person name="Hyun D.-W."/>
            <person name="Bae J.-W."/>
        </authorList>
    </citation>
    <scope>NUCLEOTIDE SEQUENCE [LARGE SCALE GENOMIC DNA]</scope>
    <source>
        <strain evidence="9 10">HDW11</strain>
    </source>
</reference>
<feature type="transmembrane region" description="Helical" evidence="7">
    <location>
        <begin position="196"/>
        <end position="219"/>
    </location>
</feature>
<dbReference type="Proteomes" id="UP000501058">
    <property type="component" value="Chromosome"/>
</dbReference>
<feature type="transmembrane region" description="Helical" evidence="7">
    <location>
        <begin position="152"/>
        <end position="175"/>
    </location>
</feature>
<dbReference type="GO" id="GO:0005886">
    <property type="term" value="C:plasma membrane"/>
    <property type="evidence" value="ECO:0007669"/>
    <property type="project" value="UniProtKB-SubCell"/>
</dbReference>
<evidence type="ECO:0000313" key="10">
    <source>
        <dbReference type="Proteomes" id="UP000501058"/>
    </source>
</evidence>
<dbReference type="Gene3D" id="1.10.3720.10">
    <property type="entry name" value="MetI-like"/>
    <property type="match status" value="1"/>
</dbReference>
<dbReference type="CDD" id="cd06261">
    <property type="entry name" value="TM_PBP2"/>
    <property type="match status" value="1"/>
</dbReference>
<evidence type="ECO:0000256" key="1">
    <source>
        <dbReference type="ARBA" id="ARBA00004651"/>
    </source>
</evidence>
<comment type="similarity">
    <text evidence="7">Belongs to the binding-protein-dependent transport system permease family.</text>
</comment>
<dbReference type="PANTHER" id="PTHR32243">
    <property type="entry name" value="MALTOSE TRANSPORT SYSTEM PERMEASE-RELATED"/>
    <property type="match status" value="1"/>
</dbReference>
<dbReference type="EMBL" id="CP049865">
    <property type="protein sequence ID" value="QIK73710.1"/>
    <property type="molecule type" value="Genomic_DNA"/>
</dbReference>
<keyword evidence="5 7" id="KW-1133">Transmembrane helix</keyword>
<dbReference type="AlphaFoldDB" id="A0A6G7YAB5"/>
<feature type="domain" description="ABC transmembrane type-1" evidence="8">
    <location>
        <begin position="84"/>
        <end position="278"/>
    </location>
</feature>
<organism evidence="9 10">
    <name type="scientific">Propioniciclava coleopterorum</name>
    <dbReference type="NCBI Taxonomy" id="2714937"/>
    <lineage>
        <taxon>Bacteria</taxon>
        <taxon>Bacillati</taxon>
        <taxon>Actinomycetota</taxon>
        <taxon>Actinomycetes</taxon>
        <taxon>Propionibacteriales</taxon>
        <taxon>Propionibacteriaceae</taxon>
        <taxon>Propioniciclava</taxon>
    </lineage>
</organism>
<proteinExistence type="inferred from homology"/>
<dbReference type="GO" id="GO:0055085">
    <property type="term" value="P:transmembrane transport"/>
    <property type="evidence" value="ECO:0007669"/>
    <property type="project" value="InterPro"/>
</dbReference>
<keyword evidence="6 7" id="KW-0472">Membrane</keyword>
<keyword evidence="4 7" id="KW-0812">Transmembrane</keyword>
<feature type="transmembrane region" description="Helical" evidence="7">
    <location>
        <begin position="121"/>
        <end position="146"/>
    </location>
</feature>
<dbReference type="RefSeq" id="WP_166234791.1">
    <property type="nucleotide sequence ID" value="NZ_CP049865.1"/>
</dbReference>
<evidence type="ECO:0000256" key="5">
    <source>
        <dbReference type="ARBA" id="ARBA00022989"/>
    </source>
</evidence>
<evidence type="ECO:0000256" key="4">
    <source>
        <dbReference type="ARBA" id="ARBA00022692"/>
    </source>
</evidence>
<dbReference type="PROSITE" id="PS50928">
    <property type="entry name" value="ABC_TM1"/>
    <property type="match status" value="1"/>
</dbReference>
<evidence type="ECO:0000256" key="6">
    <source>
        <dbReference type="ARBA" id="ARBA00023136"/>
    </source>
</evidence>
<evidence type="ECO:0000313" key="9">
    <source>
        <dbReference type="EMBL" id="QIK73710.1"/>
    </source>
</evidence>
<accession>A0A6G7YAB5</accession>
<evidence type="ECO:0000256" key="3">
    <source>
        <dbReference type="ARBA" id="ARBA00022475"/>
    </source>
</evidence>
<evidence type="ECO:0000256" key="7">
    <source>
        <dbReference type="RuleBase" id="RU363032"/>
    </source>
</evidence>
<gene>
    <name evidence="9" type="ORF">G7070_17365</name>
</gene>
<evidence type="ECO:0000256" key="2">
    <source>
        <dbReference type="ARBA" id="ARBA00022448"/>
    </source>
</evidence>
<dbReference type="InterPro" id="IPR000515">
    <property type="entry name" value="MetI-like"/>
</dbReference>